<dbReference type="Pfam" id="PF13459">
    <property type="entry name" value="Fer4_15"/>
    <property type="match status" value="1"/>
</dbReference>
<protein>
    <recommendedName>
        <fullName evidence="6">Ferredoxin</fullName>
    </recommendedName>
</protein>
<keyword evidence="4 6" id="KW-0408">Iron</keyword>
<reference evidence="7 8" key="1">
    <citation type="submission" date="2020-12" db="EMBL/GenBank/DDBJ databases">
        <title>FDA dAtabase for Regulatory Grade micrObial Sequences (FDA-ARGOS): Supporting development and validation of Infectious Disease Dx tests.</title>
        <authorList>
            <person name="Sproer C."/>
            <person name="Gronow S."/>
            <person name="Severitt S."/>
            <person name="Schroder I."/>
            <person name="Tallon L."/>
            <person name="Sadzewicz L."/>
            <person name="Zhao X."/>
            <person name="Boylan J."/>
            <person name="Ott S."/>
            <person name="Bowen H."/>
            <person name="Vavikolanu K."/>
            <person name="Mehta A."/>
            <person name="Aluvathingal J."/>
            <person name="Nadendla S."/>
            <person name="Lowell S."/>
            <person name="Myers T."/>
            <person name="Yan Y."/>
            <person name="Sichtig H."/>
        </authorList>
    </citation>
    <scope>NUCLEOTIDE SEQUENCE [LARGE SCALE GENOMIC DNA]</scope>
    <source>
        <strain evidence="7 8">FDAARGOS_909</strain>
    </source>
</reference>
<dbReference type="PANTHER" id="PTHR36923:SF3">
    <property type="entry name" value="FERREDOXIN"/>
    <property type="match status" value="1"/>
</dbReference>
<comment type="function">
    <text evidence="6">Ferredoxins are iron-sulfur proteins that transfer electrons in a wide variety of metabolic reactions.</text>
</comment>
<evidence type="ECO:0000313" key="7">
    <source>
        <dbReference type="EMBL" id="QPS07498.1"/>
    </source>
</evidence>
<dbReference type="PRINTS" id="PR00352">
    <property type="entry name" value="3FE4SFRDOXIN"/>
</dbReference>
<proteinExistence type="predicted"/>
<evidence type="ECO:0000256" key="5">
    <source>
        <dbReference type="ARBA" id="ARBA00023014"/>
    </source>
</evidence>
<keyword evidence="5 6" id="KW-0411">Iron-sulfur</keyword>
<dbReference type="Gene3D" id="3.30.70.20">
    <property type="match status" value="1"/>
</dbReference>
<evidence type="ECO:0000256" key="3">
    <source>
        <dbReference type="ARBA" id="ARBA00022982"/>
    </source>
</evidence>
<dbReference type="RefSeq" id="WP_183019583.1">
    <property type="nucleotide sequence ID" value="NZ_CP065668.1"/>
</dbReference>
<sequence>MSTLRVELDQATCCGSKMCVNLAPQAFELLNDGFAGVMRRADEVPLDVLKKAARSCPTQCIVIYRDDIEVDLY</sequence>
<name>A0A7T2VYV0_DELAC</name>
<keyword evidence="2 6" id="KW-0479">Metal-binding</keyword>
<dbReference type="Proteomes" id="UP000594778">
    <property type="component" value="Chromosome"/>
</dbReference>
<dbReference type="EMBL" id="CP065668">
    <property type="protein sequence ID" value="QPS07498.1"/>
    <property type="molecule type" value="Genomic_DNA"/>
</dbReference>
<dbReference type="SUPFAM" id="SSF54862">
    <property type="entry name" value="4Fe-4S ferredoxins"/>
    <property type="match status" value="1"/>
</dbReference>
<organism evidence="7 8">
    <name type="scientific">Delftia acidovorans</name>
    <name type="common">Pseudomonas acidovorans</name>
    <name type="synonym">Comamonas acidovorans</name>
    <dbReference type="NCBI Taxonomy" id="80866"/>
    <lineage>
        <taxon>Bacteria</taxon>
        <taxon>Pseudomonadati</taxon>
        <taxon>Pseudomonadota</taxon>
        <taxon>Betaproteobacteria</taxon>
        <taxon>Burkholderiales</taxon>
        <taxon>Comamonadaceae</taxon>
        <taxon>Delftia</taxon>
    </lineage>
</organism>
<evidence type="ECO:0000256" key="1">
    <source>
        <dbReference type="ARBA" id="ARBA00022448"/>
    </source>
</evidence>
<dbReference type="InterPro" id="IPR051269">
    <property type="entry name" value="Fe-S_cluster_ET"/>
</dbReference>
<accession>A0A7T2VYV0</accession>
<keyword evidence="3 6" id="KW-0249">Electron transport</keyword>
<keyword evidence="1 6" id="KW-0813">Transport</keyword>
<dbReference type="AlphaFoldDB" id="A0A7T2VYV0"/>
<dbReference type="InterPro" id="IPR001080">
    <property type="entry name" value="3Fe4S_ferredoxin"/>
</dbReference>
<evidence type="ECO:0000313" key="8">
    <source>
        <dbReference type="Proteomes" id="UP000594778"/>
    </source>
</evidence>
<evidence type="ECO:0000256" key="6">
    <source>
        <dbReference type="RuleBase" id="RU368020"/>
    </source>
</evidence>
<dbReference type="PANTHER" id="PTHR36923">
    <property type="entry name" value="FERREDOXIN"/>
    <property type="match status" value="1"/>
</dbReference>
<dbReference type="GO" id="GO:0005506">
    <property type="term" value="F:iron ion binding"/>
    <property type="evidence" value="ECO:0007669"/>
    <property type="project" value="UniProtKB-UniRule"/>
</dbReference>
<evidence type="ECO:0000256" key="4">
    <source>
        <dbReference type="ARBA" id="ARBA00023004"/>
    </source>
</evidence>
<dbReference type="GO" id="GO:0009055">
    <property type="term" value="F:electron transfer activity"/>
    <property type="evidence" value="ECO:0007669"/>
    <property type="project" value="UniProtKB-UniRule"/>
</dbReference>
<dbReference type="GO" id="GO:0051536">
    <property type="term" value="F:iron-sulfur cluster binding"/>
    <property type="evidence" value="ECO:0007669"/>
    <property type="project" value="UniProtKB-KW"/>
</dbReference>
<evidence type="ECO:0000256" key="2">
    <source>
        <dbReference type="ARBA" id="ARBA00022723"/>
    </source>
</evidence>
<gene>
    <name evidence="7" type="ORF">I6G66_24985</name>
</gene>